<comment type="caution">
    <text evidence="6">The sequence shown here is derived from an EMBL/GenBank/DDBJ whole genome shotgun (WGS) entry which is preliminary data.</text>
</comment>
<proteinExistence type="inferred from homology"/>
<dbReference type="InterPro" id="IPR050950">
    <property type="entry name" value="HTH-type_LysR_regulators"/>
</dbReference>
<dbReference type="Proteomes" id="UP000289708">
    <property type="component" value="Unassembled WGS sequence"/>
</dbReference>
<dbReference type="PANTHER" id="PTHR30419:SF31">
    <property type="entry name" value="BLR3139 PROTEIN"/>
    <property type="match status" value="1"/>
</dbReference>
<feature type="domain" description="HTH lysR-type" evidence="5">
    <location>
        <begin position="3"/>
        <end position="60"/>
    </location>
</feature>
<comment type="similarity">
    <text evidence="1">Belongs to the LysR transcriptional regulatory family.</text>
</comment>
<dbReference type="GO" id="GO:0003677">
    <property type="term" value="F:DNA binding"/>
    <property type="evidence" value="ECO:0007669"/>
    <property type="project" value="UniProtKB-KW"/>
</dbReference>
<dbReference type="Pfam" id="PF03466">
    <property type="entry name" value="LysR_substrate"/>
    <property type="match status" value="1"/>
</dbReference>
<dbReference type="CDD" id="cd05466">
    <property type="entry name" value="PBP2_LTTR_substrate"/>
    <property type="match status" value="1"/>
</dbReference>
<keyword evidence="7" id="KW-1185">Reference proteome</keyword>
<protein>
    <submittedName>
        <fullName evidence="6">LysR family transcriptional regulator</fullName>
    </submittedName>
</protein>
<evidence type="ECO:0000256" key="2">
    <source>
        <dbReference type="ARBA" id="ARBA00023015"/>
    </source>
</evidence>
<dbReference type="PANTHER" id="PTHR30419">
    <property type="entry name" value="HTH-TYPE TRANSCRIPTIONAL REGULATOR YBHD"/>
    <property type="match status" value="1"/>
</dbReference>
<dbReference type="InterPro" id="IPR036388">
    <property type="entry name" value="WH-like_DNA-bd_sf"/>
</dbReference>
<dbReference type="SUPFAM" id="SSF46785">
    <property type="entry name" value="Winged helix' DNA-binding domain"/>
    <property type="match status" value="1"/>
</dbReference>
<dbReference type="InterPro" id="IPR000847">
    <property type="entry name" value="LysR_HTH_N"/>
</dbReference>
<dbReference type="EMBL" id="RYFI01000016">
    <property type="protein sequence ID" value="RXF70897.1"/>
    <property type="molecule type" value="Genomic_DNA"/>
</dbReference>
<name>A0A4Q0MC40_9HYPH</name>
<dbReference type="PROSITE" id="PS50931">
    <property type="entry name" value="HTH_LYSR"/>
    <property type="match status" value="1"/>
</dbReference>
<dbReference type="InterPro" id="IPR005119">
    <property type="entry name" value="LysR_subst-bd"/>
</dbReference>
<dbReference type="FunFam" id="1.10.10.10:FF:000001">
    <property type="entry name" value="LysR family transcriptional regulator"/>
    <property type="match status" value="1"/>
</dbReference>
<evidence type="ECO:0000256" key="3">
    <source>
        <dbReference type="ARBA" id="ARBA00023125"/>
    </source>
</evidence>
<dbReference type="GO" id="GO:0005829">
    <property type="term" value="C:cytosol"/>
    <property type="evidence" value="ECO:0007669"/>
    <property type="project" value="TreeGrafter"/>
</dbReference>
<reference evidence="6 7" key="1">
    <citation type="submission" date="2018-12" db="EMBL/GenBank/DDBJ databases">
        <title>bacterium Hansschlegelia zhihuaiae S113.</title>
        <authorList>
            <person name="He J."/>
        </authorList>
    </citation>
    <scope>NUCLEOTIDE SEQUENCE [LARGE SCALE GENOMIC DNA]</scope>
    <source>
        <strain evidence="6 7">S 113</strain>
    </source>
</reference>
<dbReference type="RefSeq" id="WP_128778463.1">
    <property type="nucleotide sequence ID" value="NZ_RYFI01000016.1"/>
</dbReference>
<keyword evidence="3" id="KW-0238">DNA-binding</keyword>
<dbReference type="GO" id="GO:0003700">
    <property type="term" value="F:DNA-binding transcription factor activity"/>
    <property type="evidence" value="ECO:0007669"/>
    <property type="project" value="InterPro"/>
</dbReference>
<keyword evidence="4" id="KW-0804">Transcription</keyword>
<evidence type="ECO:0000256" key="4">
    <source>
        <dbReference type="ARBA" id="ARBA00023163"/>
    </source>
</evidence>
<keyword evidence="2" id="KW-0805">Transcription regulation</keyword>
<organism evidence="6 7">
    <name type="scientific">Hansschlegelia zhihuaiae</name>
    <dbReference type="NCBI Taxonomy" id="405005"/>
    <lineage>
        <taxon>Bacteria</taxon>
        <taxon>Pseudomonadati</taxon>
        <taxon>Pseudomonadota</taxon>
        <taxon>Alphaproteobacteria</taxon>
        <taxon>Hyphomicrobiales</taxon>
        <taxon>Methylopilaceae</taxon>
        <taxon>Hansschlegelia</taxon>
    </lineage>
</organism>
<dbReference type="InterPro" id="IPR036390">
    <property type="entry name" value="WH_DNA-bd_sf"/>
</dbReference>
<evidence type="ECO:0000313" key="6">
    <source>
        <dbReference type="EMBL" id="RXF70897.1"/>
    </source>
</evidence>
<accession>A0A4Q0MC40</accession>
<dbReference type="PRINTS" id="PR00039">
    <property type="entry name" value="HTHLYSR"/>
</dbReference>
<evidence type="ECO:0000259" key="5">
    <source>
        <dbReference type="PROSITE" id="PS50931"/>
    </source>
</evidence>
<gene>
    <name evidence="6" type="ORF">EK403_15925</name>
</gene>
<dbReference type="Gene3D" id="3.40.190.290">
    <property type="match status" value="1"/>
</dbReference>
<sequence>MALNFRQLRYLVALARHRHFGRAAEECGITQSALSQAVRQLEATFDVPIVDRHNQGFEGFTPQGAMVLDFARRTLDRHEHLVQDIVSAGEELSGHVRVGVIPVAMPGISIVTTAFNQLHPEVSVAVTSLNFTDLKKGLENFDLDVGINYLDHGASTGLRPYFLYDESYFLIAPAEHAIARRTSVTWTEAGRLPLCMLTPDMQNRRILDRVFSSVGASPRTVLETNCALALCSHVRPGHWFAVVPNTFFLMIGDWSQTRAVPLVEPTITNTIGMMVLERDPQPPAVRAFIEVADDIRMADELMRYTPAHLRDRRAVQATGATTDTPIMQSRVTNAAS</sequence>
<dbReference type="Pfam" id="PF00126">
    <property type="entry name" value="HTH_1"/>
    <property type="match status" value="1"/>
</dbReference>
<evidence type="ECO:0000256" key="1">
    <source>
        <dbReference type="ARBA" id="ARBA00009437"/>
    </source>
</evidence>
<dbReference type="OrthoDB" id="9775392at2"/>
<dbReference type="Gene3D" id="1.10.10.10">
    <property type="entry name" value="Winged helix-like DNA-binding domain superfamily/Winged helix DNA-binding domain"/>
    <property type="match status" value="1"/>
</dbReference>
<dbReference type="SUPFAM" id="SSF53850">
    <property type="entry name" value="Periplasmic binding protein-like II"/>
    <property type="match status" value="1"/>
</dbReference>
<dbReference type="AlphaFoldDB" id="A0A4Q0MC40"/>
<evidence type="ECO:0000313" key="7">
    <source>
        <dbReference type="Proteomes" id="UP000289708"/>
    </source>
</evidence>